<dbReference type="EMBL" id="CP019640">
    <property type="protein sequence ID" value="AQQ52589.1"/>
    <property type="molecule type" value="Genomic_DNA"/>
</dbReference>
<dbReference type="KEGG" id="pmar:B0X71_05420"/>
<evidence type="ECO:0000313" key="2">
    <source>
        <dbReference type="EMBL" id="AQQ52589.1"/>
    </source>
</evidence>
<name>A0A1Q2KWM5_9BACL</name>
<reference evidence="2 3" key="1">
    <citation type="submission" date="2017-02" db="EMBL/GenBank/DDBJ databases">
        <title>The complete genomic sequence of a novel cold adapted crude oil-degrading bacterium Planococcus qaidamina Y42.</title>
        <authorList>
            <person name="Yang R."/>
        </authorList>
    </citation>
    <scope>NUCLEOTIDE SEQUENCE [LARGE SCALE GENOMIC DNA]</scope>
    <source>
        <strain evidence="2 3">Y42</strain>
    </source>
</reference>
<dbReference type="GO" id="GO:0016747">
    <property type="term" value="F:acyltransferase activity, transferring groups other than amino-acyl groups"/>
    <property type="evidence" value="ECO:0007669"/>
    <property type="project" value="InterPro"/>
</dbReference>
<dbReference type="CDD" id="cd04301">
    <property type="entry name" value="NAT_SF"/>
    <property type="match status" value="1"/>
</dbReference>
<protein>
    <submittedName>
        <fullName evidence="2">GNAT family N-acetyltransferase</fullName>
    </submittedName>
</protein>
<dbReference type="PANTHER" id="PTHR43259">
    <property type="entry name" value="SPT10P"/>
    <property type="match status" value="1"/>
</dbReference>
<feature type="domain" description="N-acetyltransferase" evidence="1">
    <location>
        <begin position="2"/>
        <end position="158"/>
    </location>
</feature>
<dbReference type="SUPFAM" id="SSF55729">
    <property type="entry name" value="Acyl-CoA N-acyltransferases (Nat)"/>
    <property type="match status" value="1"/>
</dbReference>
<dbReference type="PROSITE" id="PS51186">
    <property type="entry name" value="GNAT"/>
    <property type="match status" value="1"/>
</dbReference>
<dbReference type="Proteomes" id="UP000188184">
    <property type="component" value="Chromosome"/>
</dbReference>
<dbReference type="InterPro" id="IPR052829">
    <property type="entry name" value="N-acetyltransferase_domain"/>
</dbReference>
<dbReference type="OrthoDB" id="65897at2"/>
<dbReference type="Gene3D" id="3.40.630.30">
    <property type="match status" value="1"/>
</dbReference>
<dbReference type="InterPro" id="IPR016181">
    <property type="entry name" value="Acyl_CoA_acyltransferase"/>
</dbReference>
<sequence>MTALREMTPDEFDQYLSSAVVNYANDHAQAGTWTEEEALGQSKQQYAELLPKGTDTKNNYLYTVVDGAEPVGMIWLKKESDREGFIYDICIREQHQSKGHGEKTMKLIEGEGRKLGLQKIGLHVFGHNQPARTLYEKLGYKTTNVIMAKDIINPQEKH</sequence>
<dbReference type="InterPro" id="IPR000182">
    <property type="entry name" value="GNAT_dom"/>
</dbReference>
<keyword evidence="2" id="KW-0808">Transferase</keyword>
<dbReference type="Pfam" id="PF00583">
    <property type="entry name" value="Acetyltransf_1"/>
    <property type="match status" value="1"/>
</dbReference>
<proteinExistence type="predicted"/>
<dbReference type="PANTHER" id="PTHR43259:SF1">
    <property type="entry name" value="N-ACETYLTRANSFERASE DOMAIN-CONTAINING PROTEIN"/>
    <property type="match status" value="1"/>
</dbReference>
<gene>
    <name evidence="2" type="ORF">B0X71_05420</name>
</gene>
<dbReference type="RefSeq" id="WP_077588472.1">
    <property type="nucleotide sequence ID" value="NZ_CP019640.1"/>
</dbReference>
<evidence type="ECO:0000259" key="1">
    <source>
        <dbReference type="PROSITE" id="PS51186"/>
    </source>
</evidence>
<keyword evidence="3" id="KW-1185">Reference proteome</keyword>
<dbReference type="AlphaFoldDB" id="A0A1Q2KWM5"/>
<accession>A0A1Q2KWM5</accession>
<evidence type="ECO:0000313" key="3">
    <source>
        <dbReference type="Proteomes" id="UP000188184"/>
    </source>
</evidence>
<organism evidence="2 3">
    <name type="scientific">Planococcus lenghuensis</name>
    <dbReference type="NCBI Taxonomy" id="2213202"/>
    <lineage>
        <taxon>Bacteria</taxon>
        <taxon>Bacillati</taxon>
        <taxon>Bacillota</taxon>
        <taxon>Bacilli</taxon>
        <taxon>Bacillales</taxon>
        <taxon>Caryophanaceae</taxon>
        <taxon>Planococcus</taxon>
    </lineage>
</organism>